<evidence type="ECO:0000313" key="1">
    <source>
        <dbReference type="EMBL" id="NMF57256.1"/>
    </source>
</evidence>
<accession>A0ABX1LPK1</accession>
<reference evidence="1 2" key="1">
    <citation type="submission" date="2020-03" db="EMBL/GenBank/DDBJ databases">
        <title>Draft Genome Sequence of 2-Methylisoborneol Producing Pseudanabaena yagii Strain GIHE-NHR1 Isolated from North Han River in South Korea.</title>
        <authorList>
            <person name="Jeong J."/>
        </authorList>
    </citation>
    <scope>NUCLEOTIDE SEQUENCE [LARGE SCALE GENOMIC DNA]</scope>
    <source>
        <strain evidence="1 2">GIHE-NHR1</strain>
    </source>
</reference>
<evidence type="ECO:0000313" key="2">
    <source>
        <dbReference type="Proteomes" id="UP000738376"/>
    </source>
</evidence>
<protein>
    <submittedName>
        <fullName evidence="1">XisI protein</fullName>
    </submittedName>
</protein>
<dbReference type="RefSeq" id="WP_169362313.1">
    <property type="nucleotide sequence ID" value="NZ_JAAVJL010000001.1"/>
</dbReference>
<dbReference type="Pfam" id="PF08869">
    <property type="entry name" value="XisI"/>
    <property type="match status" value="1"/>
</dbReference>
<dbReference type="InterPro" id="IPR035943">
    <property type="entry name" value="XisI-like_sf"/>
</dbReference>
<comment type="caution">
    <text evidence="1">The sequence shown here is derived from an EMBL/GenBank/DDBJ whole genome shotgun (WGS) entry which is preliminary data.</text>
</comment>
<organism evidence="1 2">
    <name type="scientific">Pseudanabaena yagii GIHE-NHR1</name>
    <dbReference type="NCBI Taxonomy" id="2722753"/>
    <lineage>
        <taxon>Bacteria</taxon>
        <taxon>Bacillati</taxon>
        <taxon>Cyanobacteriota</taxon>
        <taxon>Cyanophyceae</taxon>
        <taxon>Pseudanabaenales</taxon>
        <taxon>Pseudanabaenaceae</taxon>
        <taxon>Pseudanabaena</taxon>
        <taxon>Pseudanabaena yagii</taxon>
    </lineage>
</organism>
<dbReference type="Proteomes" id="UP000738376">
    <property type="component" value="Unassembled WGS sequence"/>
</dbReference>
<gene>
    <name evidence="1" type="ORF">HC246_04285</name>
</gene>
<name>A0ABX1LPK1_9CYAN</name>
<keyword evidence="2" id="KW-1185">Reference proteome</keyword>
<proteinExistence type="predicted"/>
<sequence length="112" mass="12875">MDKINLYRQFIQESLIKRAKLRSINDPVQSQLAFDREGDHYQLINLGWKNNNTRIYGCAIHVDIIGDKIWVQHDGTEDAIADELVAKGVPSKDIVLAYHSPYLRQYTEFAVG</sequence>
<dbReference type="EMBL" id="JAAVJL010000001">
    <property type="protein sequence ID" value="NMF57256.1"/>
    <property type="molecule type" value="Genomic_DNA"/>
</dbReference>
<dbReference type="Gene3D" id="3.30.310.110">
    <property type="entry name" value="XisI-like"/>
    <property type="match status" value="1"/>
</dbReference>
<dbReference type="InterPro" id="IPR014968">
    <property type="entry name" value="XisI"/>
</dbReference>
<dbReference type="SUPFAM" id="SSF143847">
    <property type="entry name" value="XisI-like"/>
    <property type="match status" value="1"/>
</dbReference>
<dbReference type="CDD" id="cd16382">
    <property type="entry name" value="XisI-like"/>
    <property type="match status" value="1"/>
</dbReference>